<comment type="subcellular location">
    <subcellularLocation>
        <location evidence="1">Cell membrane</location>
        <topology evidence="1">Multi-pass membrane protein</topology>
    </subcellularLocation>
</comment>
<evidence type="ECO:0000256" key="2">
    <source>
        <dbReference type="ARBA" id="ARBA00009298"/>
    </source>
</evidence>
<name>A0ABV0BV54_9SPHI</name>
<evidence type="ECO:0000256" key="5">
    <source>
        <dbReference type="ARBA" id="ARBA00022989"/>
    </source>
</evidence>
<accession>A0ABV0BV54</accession>
<feature type="domain" description="MgtC/SapB/SrpB/YhiD N-terminal" evidence="8">
    <location>
        <begin position="17"/>
        <end position="136"/>
    </location>
</feature>
<evidence type="ECO:0000256" key="7">
    <source>
        <dbReference type="SAM" id="Phobius"/>
    </source>
</evidence>
<evidence type="ECO:0000259" key="8">
    <source>
        <dbReference type="Pfam" id="PF02308"/>
    </source>
</evidence>
<evidence type="ECO:0000256" key="1">
    <source>
        <dbReference type="ARBA" id="ARBA00004651"/>
    </source>
</evidence>
<gene>
    <name evidence="9" type="ORF">ABE541_15485</name>
</gene>
<comment type="similarity">
    <text evidence="2">Belongs to the MgtC/SapB family.</text>
</comment>
<keyword evidence="10" id="KW-1185">Reference proteome</keyword>
<reference evidence="9 10" key="1">
    <citation type="submission" date="2024-04" db="EMBL/GenBank/DDBJ databases">
        <title>WGS of bacteria from Torrens River.</title>
        <authorList>
            <person name="Wyrsch E.R."/>
            <person name="Drigo B."/>
        </authorList>
    </citation>
    <scope>NUCLEOTIDE SEQUENCE [LARGE SCALE GENOMIC DNA]</scope>
    <source>
        <strain evidence="9 10">TWI391</strain>
    </source>
</reference>
<dbReference type="InterPro" id="IPR049177">
    <property type="entry name" value="MgtC_SapB_SrpB_YhiD_N"/>
</dbReference>
<dbReference type="InterPro" id="IPR003416">
    <property type="entry name" value="MgtC/SapB/SrpB/YhiD_fam"/>
</dbReference>
<evidence type="ECO:0000313" key="9">
    <source>
        <dbReference type="EMBL" id="MEN5378665.1"/>
    </source>
</evidence>
<feature type="transmembrane region" description="Helical" evidence="7">
    <location>
        <begin position="94"/>
        <end position="112"/>
    </location>
</feature>
<proteinExistence type="inferred from homology"/>
<dbReference type="Proteomes" id="UP001409291">
    <property type="component" value="Unassembled WGS sequence"/>
</dbReference>
<keyword evidence="6 7" id="KW-0472">Membrane</keyword>
<dbReference type="RefSeq" id="WP_346581619.1">
    <property type="nucleotide sequence ID" value="NZ_JBDJNQ010000007.1"/>
</dbReference>
<evidence type="ECO:0000256" key="4">
    <source>
        <dbReference type="ARBA" id="ARBA00022692"/>
    </source>
</evidence>
<evidence type="ECO:0000313" key="10">
    <source>
        <dbReference type="Proteomes" id="UP001409291"/>
    </source>
</evidence>
<dbReference type="Pfam" id="PF02308">
    <property type="entry name" value="MgtC"/>
    <property type="match status" value="1"/>
</dbReference>
<keyword evidence="3" id="KW-1003">Cell membrane</keyword>
<feature type="transmembrane region" description="Helical" evidence="7">
    <location>
        <begin position="68"/>
        <end position="87"/>
    </location>
</feature>
<feature type="transmembrane region" description="Helical" evidence="7">
    <location>
        <begin position="12"/>
        <end position="28"/>
    </location>
</feature>
<dbReference type="PANTHER" id="PTHR33778">
    <property type="entry name" value="PROTEIN MGTC"/>
    <property type="match status" value="1"/>
</dbReference>
<dbReference type="PRINTS" id="PR01837">
    <property type="entry name" value="MGTCSAPBPROT"/>
</dbReference>
<keyword evidence="4 7" id="KW-0812">Transmembrane</keyword>
<feature type="transmembrane region" description="Helical" evidence="7">
    <location>
        <begin position="118"/>
        <end position="139"/>
    </location>
</feature>
<evidence type="ECO:0000256" key="6">
    <source>
        <dbReference type="ARBA" id="ARBA00023136"/>
    </source>
</evidence>
<organism evidence="9 10">
    <name type="scientific">Sphingobacterium kitahiroshimense</name>
    <dbReference type="NCBI Taxonomy" id="470446"/>
    <lineage>
        <taxon>Bacteria</taxon>
        <taxon>Pseudomonadati</taxon>
        <taxon>Bacteroidota</taxon>
        <taxon>Sphingobacteriia</taxon>
        <taxon>Sphingobacteriales</taxon>
        <taxon>Sphingobacteriaceae</taxon>
        <taxon>Sphingobacterium</taxon>
    </lineage>
</organism>
<sequence>MDSLLNFFDNQYIWNVLVAIFCGAIIGFEREYRNKAAGFRTIVLICFGSAVFTVVSKMMGGNGSDDRIAANIVTGIGFIGAGVIFKGKLSVKGLTTSAVIWSTAGLGMISGIGETKLAMFFTFFMVIILSLFQEIELMLSRYYLIRTVHVRFIDCDFEQVTNFENEALKFKVKFNRKTIEKLGGELAVIYDLSGKMENINKFNERLIHFEPIKEFYYN</sequence>
<evidence type="ECO:0000256" key="3">
    <source>
        <dbReference type="ARBA" id="ARBA00022475"/>
    </source>
</evidence>
<feature type="transmembrane region" description="Helical" evidence="7">
    <location>
        <begin position="37"/>
        <end position="56"/>
    </location>
</feature>
<dbReference type="EMBL" id="JBDJNQ010000007">
    <property type="protein sequence ID" value="MEN5378665.1"/>
    <property type="molecule type" value="Genomic_DNA"/>
</dbReference>
<dbReference type="PANTHER" id="PTHR33778:SF1">
    <property type="entry name" value="MAGNESIUM TRANSPORTER YHID-RELATED"/>
    <property type="match status" value="1"/>
</dbReference>
<protein>
    <submittedName>
        <fullName evidence="9">MgtC/SapB family protein</fullName>
    </submittedName>
</protein>
<comment type="caution">
    <text evidence="9">The sequence shown here is derived from an EMBL/GenBank/DDBJ whole genome shotgun (WGS) entry which is preliminary data.</text>
</comment>
<keyword evidence="5 7" id="KW-1133">Transmembrane helix</keyword>